<dbReference type="Proteomes" id="UP000582659">
    <property type="component" value="Unassembled WGS sequence"/>
</dbReference>
<evidence type="ECO:0000313" key="4">
    <source>
        <dbReference type="Proteomes" id="UP000095284"/>
    </source>
</evidence>
<reference evidence="6" key="1">
    <citation type="submission" date="2016-11" db="UniProtKB">
        <authorList>
            <consortium name="WormBaseParasite"/>
        </authorList>
    </citation>
    <scope>IDENTIFICATION</scope>
</reference>
<dbReference type="GO" id="GO:0016460">
    <property type="term" value="C:myosin II complex"/>
    <property type="evidence" value="ECO:0007669"/>
    <property type="project" value="TreeGrafter"/>
</dbReference>
<evidence type="ECO:0000259" key="2">
    <source>
        <dbReference type="PROSITE" id="PS50222"/>
    </source>
</evidence>
<proteinExistence type="predicted"/>
<dbReference type="Proteomes" id="UP000659654">
    <property type="component" value="Unassembled WGS sequence"/>
</dbReference>
<evidence type="ECO:0000313" key="5">
    <source>
        <dbReference type="Proteomes" id="UP000659654"/>
    </source>
</evidence>
<dbReference type="OrthoDB" id="435273at2759"/>
<dbReference type="SUPFAM" id="SSF47473">
    <property type="entry name" value="EF-hand"/>
    <property type="match status" value="1"/>
</dbReference>
<evidence type="ECO:0000256" key="1">
    <source>
        <dbReference type="ARBA" id="ARBA00022737"/>
    </source>
</evidence>
<dbReference type="PANTHER" id="PTHR23048">
    <property type="entry name" value="MYOSIN LIGHT CHAIN 1, 3"/>
    <property type="match status" value="1"/>
</dbReference>
<dbReference type="PROSITE" id="PS50222">
    <property type="entry name" value="EF_HAND_2"/>
    <property type="match status" value="1"/>
</dbReference>
<keyword evidence="5" id="KW-1185">Reference proteome</keyword>
<dbReference type="WBParaSite" id="BXY_0904000.1">
    <property type="protein sequence ID" value="BXY_0904000.1"/>
    <property type="gene ID" value="BXY_0904000"/>
</dbReference>
<organism evidence="4 6">
    <name type="scientific">Bursaphelenchus xylophilus</name>
    <name type="common">Pinewood nematode worm</name>
    <name type="synonym">Aphelenchoides xylophilus</name>
    <dbReference type="NCBI Taxonomy" id="6326"/>
    <lineage>
        <taxon>Eukaryota</taxon>
        <taxon>Metazoa</taxon>
        <taxon>Ecdysozoa</taxon>
        <taxon>Nematoda</taxon>
        <taxon>Chromadorea</taxon>
        <taxon>Rhabditida</taxon>
        <taxon>Tylenchina</taxon>
        <taxon>Tylenchomorpha</taxon>
        <taxon>Aphelenchoidea</taxon>
        <taxon>Aphelenchoididae</taxon>
        <taxon>Bursaphelenchus</taxon>
    </lineage>
</organism>
<reference evidence="3" key="2">
    <citation type="submission" date="2020-09" db="EMBL/GenBank/DDBJ databases">
        <authorList>
            <person name="Kikuchi T."/>
        </authorList>
    </citation>
    <scope>NUCLEOTIDE SEQUENCE</scope>
    <source>
        <strain evidence="3">Ka4C1</strain>
    </source>
</reference>
<dbReference type="InterPro" id="IPR011992">
    <property type="entry name" value="EF-hand-dom_pair"/>
</dbReference>
<dbReference type="GO" id="GO:0005509">
    <property type="term" value="F:calcium ion binding"/>
    <property type="evidence" value="ECO:0007669"/>
    <property type="project" value="InterPro"/>
</dbReference>
<dbReference type="PANTHER" id="PTHR23048:SF0">
    <property type="entry name" value="CALMODULIN LIKE 3"/>
    <property type="match status" value="1"/>
</dbReference>
<sequence>MAHNFTVQQLKEIRQCFDFYVTKGFIDNHSQLRYVMRSLGHVPTVPETIKYLKDKGPKIDFPKFLEILNLEKNRPVDPIWECAQCFKALDTRKTGFLSRSEFFSLLTRFGEKMDPIEVEMSLQRMGMCGYGLKIPIEQLIHHISGPAPLP</sequence>
<dbReference type="InterPro" id="IPR002048">
    <property type="entry name" value="EF_hand_dom"/>
</dbReference>
<keyword evidence="1" id="KW-0677">Repeat</keyword>
<dbReference type="SMR" id="A0A1I7S7P9"/>
<name>A0A1I7S7P9_BURXY</name>
<protein>
    <submittedName>
        <fullName evidence="3">(pine wood nematode) hypothetical protein</fullName>
    </submittedName>
    <submittedName>
        <fullName evidence="6">EF-hand domain-containing protein</fullName>
    </submittedName>
</protein>
<dbReference type="Proteomes" id="UP000095284">
    <property type="component" value="Unplaced"/>
</dbReference>
<dbReference type="InterPro" id="IPR050230">
    <property type="entry name" value="CALM/Myosin/TropC-like"/>
</dbReference>
<dbReference type="Gene3D" id="1.10.238.10">
    <property type="entry name" value="EF-hand"/>
    <property type="match status" value="2"/>
</dbReference>
<evidence type="ECO:0000313" key="6">
    <source>
        <dbReference type="WBParaSite" id="BXY_0904000.1"/>
    </source>
</evidence>
<accession>A0A1I7S7P9</accession>
<dbReference type="EMBL" id="CAJFDI010000001">
    <property type="protein sequence ID" value="CAD5210695.1"/>
    <property type="molecule type" value="Genomic_DNA"/>
</dbReference>
<dbReference type="EMBL" id="CAJFCV020000001">
    <property type="protein sequence ID" value="CAG9086836.1"/>
    <property type="molecule type" value="Genomic_DNA"/>
</dbReference>
<evidence type="ECO:0000313" key="3">
    <source>
        <dbReference type="EMBL" id="CAD5210695.1"/>
    </source>
</evidence>
<dbReference type="AlphaFoldDB" id="A0A1I7S7P9"/>
<feature type="domain" description="EF-hand" evidence="2">
    <location>
        <begin position="81"/>
        <end position="112"/>
    </location>
</feature>
<dbReference type="eggNOG" id="KOG0027">
    <property type="taxonomic scope" value="Eukaryota"/>
</dbReference>
<gene>
    <name evidence="3" type="ORF">BXYJ_LOCUS2057</name>
</gene>